<dbReference type="HAMAP" id="MF_01077">
    <property type="entry name" value="RimP"/>
    <property type="match status" value="1"/>
</dbReference>
<comment type="caution">
    <text evidence="5">The sequence shown here is derived from an EMBL/GenBank/DDBJ whole genome shotgun (WGS) entry which is preliminary data.</text>
</comment>
<dbReference type="Pfam" id="PF02576">
    <property type="entry name" value="RimP_N"/>
    <property type="match status" value="1"/>
</dbReference>
<dbReference type="AlphaFoldDB" id="C0XSE2"/>
<evidence type="ECO:0000259" key="4">
    <source>
        <dbReference type="Pfam" id="PF02576"/>
    </source>
</evidence>
<protein>
    <recommendedName>
        <fullName evidence="3">Ribosome maturation factor RimP</fullName>
    </recommendedName>
</protein>
<dbReference type="HOGENOM" id="CLU_070525_3_0_11"/>
<gene>
    <name evidence="3" type="primary">rimP</name>
    <name evidence="5" type="ORF">HMPREF0298_1362</name>
</gene>
<comment type="subcellular location">
    <subcellularLocation>
        <location evidence="3">Cytoplasm</location>
    </subcellularLocation>
</comment>
<keyword evidence="6" id="KW-1185">Reference proteome</keyword>
<reference evidence="5" key="1">
    <citation type="submission" date="2009-01" db="EMBL/GenBank/DDBJ databases">
        <authorList>
            <person name="Qin X."/>
            <person name="Bachman B."/>
            <person name="Battles P."/>
            <person name="Bell A."/>
            <person name="Bess C."/>
            <person name="Bickham C."/>
            <person name="Chaboub L."/>
            <person name="Chen D."/>
            <person name="Coyle M."/>
            <person name="Deiros D.R."/>
            <person name="Dinh H."/>
            <person name="Forbes L."/>
            <person name="Fowler G."/>
            <person name="Francisco L."/>
            <person name="Fu Q."/>
            <person name="Gubbala S."/>
            <person name="Hale W."/>
            <person name="Han Y."/>
            <person name="Hemphill L."/>
            <person name="Highlander S.K."/>
            <person name="Hirani K."/>
            <person name="Hogues M."/>
            <person name="Jackson L."/>
            <person name="Jakkamsetti A."/>
            <person name="Javaid M."/>
            <person name="Jiang H."/>
            <person name="Korchina V."/>
            <person name="Kovar C."/>
            <person name="Lara F."/>
            <person name="Lee S."/>
            <person name="Mata R."/>
            <person name="Mathew T."/>
            <person name="Moen C."/>
            <person name="Morales K."/>
            <person name="Munidasa M."/>
            <person name="Nazareth L."/>
            <person name="Ngo R."/>
            <person name="Nguyen L."/>
            <person name="Okwuonu G."/>
            <person name="Ongeri F."/>
            <person name="Patil S."/>
            <person name="Petrosino J."/>
            <person name="Pham C."/>
            <person name="Pham P."/>
            <person name="Pu L.-L."/>
            <person name="Puazo M."/>
            <person name="Raj R."/>
            <person name="Reid J."/>
            <person name="Rouhana J."/>
            <person name="Saada N."/>
            <person name="Shang Y."/>
            <person name="Simmons D."/>
            <person name="Thornton R."/>
            <person name="Warren J."/>
            <person name="Weissenberger G."/>
            <person name="Zhang J."/>
            <person name="Zhang L."/>
            <person name="Zhou C."/>
            <person name="Zhu D."/>
            <person name="Muzny D."/>
            <person name="Worley K."/>
            <person name="Gibbs R."/>
        </authorList>
    </citation>
    <scope>NUCLEOTIDE SEQUENCE [LARGE SCALE GENOMIC DNA]</scope>
    <source>
        <strain evidence="5">DSM 44291</strain>
    </source>
</reference>
<dbReference type="PANTHER" id="PTHR33867:SF1">
    <property type="entry name" value="RIBOSOME MATURATION FACTOR RIMP"/>
    <property type="match status" value="1"/>
</dbReference>
<sequence>MISLFARGPTTSMTVHEVTSAAAGRITSSLFTSKTLHDRLERMAFPGVDELTRLIEPIAAAHGMDVEKVRTVAAGKKSQVVIALDSDAHPTLDELEAVSNELSELFDARENAGDINFGAGYTLEVTTPGVDLPLTEPRHWRRNRGRLVTVGEEKFRIGALDAAEEHVVLIATETKSPRAEVRPVSGLGPAVVEIEFNTPPSAQLQLAELSFDQAAERAAD</sequence>
<name>C0XSE2_CORLD</name>
<keyword evidence="2 3" id="KW-0690">Ribosome biogenesis</keyword>
<dbReference type="EMBL" id="ACHJ01000113">
    <property type="protein sequence ID" value="EEI16866.1"/>
    <property type="molecule type" value="Genomic_DNA"/>
</dbReference>
<dbReference type="NCBIfam" id="NF000930">
    <property type="entry name" value="PRK00092.2-2"/>
    <property type="match status" value="1"/>
</dbReference>
<dbReference type="InterPro" id="IPR035956">
    <property type="entry name" value="RimP_N_sf"/>
</dbReference>
<comment type="function">
    <text evidence="3">Required for maturation of 30S ribosomal subunits.</text>
</comment>
<dbReference type="PANTHER" id="PTHR33867">
    <property type="entry name" value="RIBOSOME MATURATION FACTOR RIMP"/>
    <property type="match status" value="1"/>
</dbReference>
<dbReference type="Gene3D" id="3.30.300.70">
    <property type="entry name" value="RimP-like superfamily, N-terminal"/>
    <property type="match status" value="1"/>
</dbReference>
<accession>C0XSE2</accession>
<dbReference type="GO" id="GO:0006412">
    <property type="term" value="P:translation"/>
    <property type="evidence" value="ECO:0007669"/>
    <property type="project" value="TreeGrafter"/>
</dbReference>
<dbReference type="InterPro" id="IPR003728">
    <property type="entry name" value="Ribosome_maturation_RimP"/>
</dbReference>
<dbReference type="GO" id="GO:0005829">
    <property type="term" value="C:cytosol"/>
    <property type="evidence" value="ECO:0007669"/>
    <property type="project" value="TreeGrafter"/>
</dbReference>
<evidence type="ECO:0000256" key="2">
    <source>
        <dbReference type="ARBA" id="ARBA00022517"/>
    </source>
</evidence>
<evidence type="ECO:0000256" key="1">
    <source>
        <dbReference type="ARBA" id="ARBA00022490"/>
    </source>
</evidence>
<organism evidence="5 6">
    <name type="scientific">Corynebacterium lipophiloflavum (strain ATCC 700352 / DSM 44291 / CCUG 37336 / JCM 10383 / DMMZ 1944)</name>
    <dbReference type="NCBI Taxonomy" id="525263"/>
    <lineage>
        <taxon>Bacteria</taxon>
        <taxon>Bacillati</taxon>
        <taxon>Actinomycetota</taxon>
        <taxon>Actinomycetes</taxon>
        <taxon>Mycobacteriales</taxon>
        <taxon>Corynebacteriaceae</taxon>
        <taxon>Corynebacterium</taxon>
    </lineage>
</organism>
<evidence type="ECO:0000313" key="6">
    <source>
        <dbReference type="Proteomes" id="UP000006196"/>
    </source>
</evidence>
<dbReference type="eggNOG" id="COG0779">
    <property type="taxonomic scope" value="Bacteria"/>
</dbReference>
<proteinExistence type="inferred from homology"/>
<feature type="domain" description="Ribosome maturation factor RimP N-terminal" evidence="4">
    <location>
        <begin position="54"/>
        <end position="131"/>
    </location>
</feature>
<dbReference type="GO" id="GO:0000028">
    <property type="term" value="P:ribosomal small subunit assembly"/>
    <property type="evidence" value="ECO:0007669"/>
    <property type="project" value="TreeGrafter"/>
</dbReference>
<dbReference type="STRING" id="525263.HMPREF0298_1362"/>
<evidence type="ECO:0000313" key="5">
    <source>
        <dbReference type="EMBL" id="EEI16866.1"/>
    </source>
</evidence>
<evidence type="ECO:0000256" key="3">
    <source>
        <dbReference type="HAMAP-Rule" id="MF_01077"/>
    </source>
</evidence>
<dbReference type="Proteomes" id="UP000006196">
    <property type="component" value="Unassembled WGS sequence"/>
</dbReference>
<dbReference type="InterPro" id="IPR028989">
    <property type="entry name" value="RimP_N"/>
</dbReference>
<dbReference type="SUPFAM" id="SSF75420">
    <property type="entry name" value="YhbC-like, N-terminal domain"/>
    <property type="match status" value="1"/>
</dbReference>
<keyword evidence="1 3" id="KW-0963">Cytoplasm</keyword>
<comment type="similarity">
    <text evidence="3">Belongs to the RimP family.</text>
</comment>